<proteinExistence type="predicted"/>
<reference evidence="1 2" key="2">
    <citation type="journal article" date="2017" name="Nature">
        <title>The Apostasia genome and the evolution of orchids.</title>
        <authorList>
            <person name="Zhang G.Q."/>
            <person name="Liu K.W."/>
            <person name="Li Z."/>
            <person name="Lohaus R."/>
            <person name="Hsiao Y.Y."/>
            <person name="Niu S.C."/>
            <person name="Wang J.Y."/>
            <person name="Lin Y.C."/>
            <person name="Xu Q."/>
            <person name="Chen L.J."/>
            <person name="Yoshida K."/>
            <person name="Fujiwara S."/>
            <person name="Wang Z.W."/>
            <person name="Zhang Y.Q."/>
            <person name="Mitsuda N."/>
            <person name="Wang M."/>
            <person name="Liu G.H."/>
            <person name="Pecoraro L."/>
            <person name="Huang H.X."/>
            <person name="Xiao X.J."/>
            <person name="Lin M."/>
            <person name="Wu X.Y."/>
            <person name="Wu W.L."/>
            <person name="Chen Y.Y."/>
            <person name="Chang S.B."/>
            <person name="Sakamoto S."/>
            <person name="Ohme-Takagi M."/>
            <person name="Yagi M."/>
            <person name="Zeng S.J."/>
            <person name="Shen C.Y."/>
            <person name="Yeh C.M."/>
            <person name="Luo Y.B."/>
            <person name="Tsai W.C."/>
            <person name="Van de Peer Y."/>
            <person name="Liu Z.J."/>
        </authorList>
    </citation>
    <scope>NUCLEOTIDE SEQUENCE [LARGE SCALE GENOMIC DNA]</scope>
    <source>
        <tissue evidence="1">The whole plant</tissue>
    </source>
</reference>
<accession>A0A2I0VL84</accession>
<evidence type="ECO:0000313" key="1">
    <source>
        <dbReference type="EMBL" id="PKU64174.1"/>
    </source>
</evidence>
<sequence>MEGSVEVRIQHLIVVLCQLQQEAKGDRPFQPYFHLTPPLLLCFLTSLLLRLVGSESDKTSGSYSRARIDARLREVEDEDAYHRYKECGITVSKIINPVHLSYQGDALADLMEFVLIVQDDWYTVLDDIVGNLQLMSSFEALLFKSSCSTFFNNLLLLP</sequence>
<organism evidence="1 2">
    <name type="scientific">Dendrobium catenatum</name>
    <dbReference type="NCBI Taxonomy" id="906689"/>
    <lineage>
        <taxon>Eukaryota</taxon>
        <taxon>Viridiplantae</taxon>
        <taxon>Streptophyta</taxon>
        <taxon>Embryophyta</taxon>
        <taxon>Tracheophyta</taxon>
        <taxon>Spermatophyta</taxon>
        <taxon>Magnoliopsida</taxon>
        <taxon>Liliopsida</taxon>
        <taxon>Asparagales</taxon>
        <taxon>Orchidaceae</taxon>
        <taxon>Epidendroideae</taxon>
        <taxon>Malaxideae</taxon>
        <taxon>Dendrobiinae</taxon>
        <taxon>Dendrobium</taxon>
    </lineage>
</organism>
<dbReference type="Proteomes" id="UP000233837">
    <property type="component" value="Unassembled WGS sequence"/>
</dbReference>
<protein>
    <submittedName>
        <fullName evidence="1">Uncharacterized protein</fullName>
    </submittedName>
</protein>
<keyword evidence="2" id="KW-1185">Reference proteome</keyword>
<name>A0A2I0VL84_9ASPA</name>
<evidence type="ECO:0000313" key="2">
    <source>
        <dbReference type="Proteomes" id="UP000233837"/>
    </source>
</evidence>
<dbReference type="EMBL" id="KZ503429">
    <property type="protein sequence ID" value="PKU64174.1"/>
    <property type="molecule type" value="Genomic_DNA"/>
</dbReference>
<reference evidence="1 2" key="1">
    <citation type="journal article" date="2016" name="Sci. Rep.">
        <title>The Dendrobium catenatum Lindl. genome sequence provides insights into polysaccharide synthase, floral development and adaptive evolution.</title>
        <authorList>
            <person name="Zhang G.Q."/>
            <person name="Xu Q."/>
            <person name="Bian C."/>
            <person name="Tsai W.C."/>
            <person name="Yeh C.M."/>
            <person name="Liu K.W."/>
            <person name="Yoshida K."/>
            <person name="Zhang L.S."/>
            <person name="Chang S.B."/>
            <person name="Chen F."/>
            <person name="Shi Y."/>
            <person name="Su Y.Y."/>
            <person name="Zhang Y.Q."/>
            <person name="Chen L.J."/>
            <person name="Yin Y."/>
            <person name="Lin M."/>
            <person name="Huang H."/>
            <person name="Deng H."/>
            <person name="Wang Z.W."/>
            <person name="Zhu S.L."/>
            <person name="Zhao X."/>
            <person name="Deng C."/>
            <person name="Niu S.C."/>
            <person name="Huang J."/>
            <person name="Wang M."/>
            <person name="Liu G.H."/>
            <person name="Yang H.J."/>
            <person name="Xiao X.J."/>
            <person name="Hsiao Y.Y."/>
            <person name="Wu W.L."/>
            <person name="Chen Y.Y."/>
            <person name="Mitsuda N."/>
            <person name="Ohme-Takagi M."/>
            <person name="Luo Y.B."/>
            <person name="Van de Peer Y."/>
            <person name="Liu Z.J."/>
        </authorList>
    </citation>
    <scope>NUCLEOTIDE SEQUENCE [LARGE SCALE GENOMIC DNA]</scope>
    <source>
        <tissue evidence="1">The whole plant</tissue>
    </source>
</reference>
<gene>
    <name evidence="1" type="ORF">MA16_Dca005097</name>
</gene>
<dbReference type="AlphaFoldDB" id="A0A2I0VL84"/>